<sequence>MLNSIDDVLAHWPAEEHWPVTGVRDRVADLLQRFDDLEQLHRFWTVVREMRFPGTYGQTPWPFACRLAHLVFDVANPHQKLMDDIERYRDSSDSSLVESCHEELQALMALENRMIIQDPHRRFADRVFRALGQGLQQGEKPVQIPGGHVLATPHYAALVCDGIGSQTVPMCAVLALSPKLLDSEVHLFRGSYPGACGDAPLTSLGLKSLLPGVKSEPDLGELARIYLTSVEGVAGYAWGDTRGSDGAHSAEKLTHLVLLGYAERTGGSDPNQLGGSWPQISVTPAGVTAIHSAGVLPALARQLSRGTALLHCGDETYEFDVCSGAIVASSGQLPAVLRVDVEELQEAFPDESIGDRDYEIHEVCYLDFSGAKVMADSTFRDENNGTRPSL</sequence>
<organism evidence="1 2">
    <name type="scientific">Pseudomonas aeruginosa</name>
    <dbReference type="NCBI Taxonomy" id="287"/>
    <lineage>
        <taxon>Bacteria</taxon>
        <taxon>Pseudomonadati</taxon>
        <taxon>Pseudomonadota</taxon>
        <taxon>Gammaproteobacteria</taxon>
        <taxon>Pseudomonadales</taxon>
        <taxon>Pseudomonadaceae</taxon>
        <taxon>Pseudomonas</taxon>
    </lineage>
</organism>
<dbReference type="RefSeq" id="WP_023100561.1">
    <property type="nucleotide sequence ID" value="NZ_BSAZ01000023.1"/>
</dbReference>
<proteinExistence type="predicted"/>
<gene>
    <name evidence="1" type="ORF">PAERUG_P19_London_7_VIM_2_05_10_05043</name>
</gene>
<name>A0A9P1R7K4_PSEAI</name>
<evidence type="ECO:0000313" key="2">
    <source>
        <dbReference type="Proteomes" id="UP000045039"/>
    </source>
</evidence>
<protein>
    <submittedName>
        <fullName evidence="1">Uncharacterized protein</fullName>
    </submittedName>
</protein>
<comment type="caution">
    <text evidence="1">The sequence shown here is derived from an EMBL/GenBank/DDBJ whole genome shotgun (WGS) entry which is preliminary data.</text>
</comment>
<reference evidence="2" key="1">
    <citation type="submission" date="2015-06" db="EMBL/GenBank/DDBJ databases">
        <authorList>
            <person name="Radhakrishnan Rajesh"/>
            <person name="Underwood Anthony"/>
            <person name="Al-Shahib Ali"/>
        </authorList>
    </citation>
    <scope>NUCLEOTIDE SEQUENCE [LARGE SCALE GENOMIC DNA]</scope>
    <source>
        <strain evidence="2">P19_London_7_VIM_2_05_10</strain>
    </source>
</reference>
<dbReference type="AlphaFoldDB" id="A0A9P1R7K4"/>
<evidence type="ECO:0000313" key="1">
    <source>
        <dbReference type="EMBL" id="CRP62825.1"/>
    </source>
</evidence>
<dbReference type="EMBL" id="CVVU01000234">
    <property type="protein sequence ID" value="CRP62825.1"/>
    <property type="molecule type" value="Genomic_DNA"/>
</dbReference>
<dbReference type="Proteomes" id="UP000045039">
    <property type="component" value="Unassembled WGS sequence"/>
</dbReference>
<accession>A0A9P1R7K4</accession>